<name>A0ABY1NK23_9BACT</name>
<evidence type="ECO:0000313" key="2">
    <source>
        <dbReference type="Proteomes" id="UP001157915"/>
    </source>
</evidence>
<reference evidence="1 2" key="1">
    <citation type="submission" date="2017-05" db="EMBL/GenBank/DDBJ databases">
        <authorList>
            <person name="Varghese N."/>
            <person name="Submissions S."/>
        </authorList>
    </citation>
    <scope>NUCLEOTIDE SEQUENCE [LARGE SCALE GENOMIC DNA]</scope>
    <source>
        <strain evidence="1 2">DSM 15360</strain>
    </source>
</reference>
<sequence length="172" mass="19620">MKIFSKRFWVLIPVVLVLFSCEEAEKPCGCTNLDVAFLFNVVNQENVDLLDPSEPKHLEASDLSVSFLLDGEKVEVYDSKINHLKSFPRIVEPEPLAGVDKYILNVILNSSEDEAIPTTYLEWKDGSIDELQAEFSYSGNSVIVKKLWLNGDLIWDMQRDGEKPIYPLVKHF</sequence>
<comment type="caution">
    <text evidence="1">The sequence shown here is derived from an EMBL/GenBank/DDBJ whole genome shotgun (WGS) entry which is preliminary data.</text>
</comment>
<accession>A0ABY1NK23</accession>
<protein>
    <recommendedName>
        <fullName evidence="3">Lipoprotein</fullName>
    </recommendedName>
</protein>
<keyword evidence="2" id="KW-1185">Reference proteome</keyword>
<dbReference type="Proteomes" id="UP001157915">
    <property type="component" value="Unassembled WGS sequence"/>
</dbReference>
<organism evidence="1 2">
    <name type="scientific">Algoriphagus winogradskyi</name>
    <dbReference type="NCBI Taxonomy" id="237017"/>
    <lineage>
        <taxon>Bacteria</taxon>
        <taxon>Pseudomonadati</taxon>
        <taxon>Bacteroidota</taxon>
        <taxon>Cytophagia</taxon>
        <taxon>Cytophagales</taxon>
        <taxon>Cyclobacteriaceae</taxon>
        <taxon>Algoriphagus</taxon>
    </lineage>
</organism>
<evidence type="ECO:0008006" key="3">
    <source>
        <dbReference type="Google" id="ProtNLM"/>
    </source>
</evidence>
<dbReference type="RefSeq" id="WP_283411847.1">
    <property type="nucleotide sequence ID" value="NZ_FXUA01000002.1"/>
</dbReference>
<dbReference type="EMBL" id="FXUA01000002">
    <property type="protein sequence ID" value="SMP11600.1"/>
    <property type="molecule type" value="Genomic_DNA"/>
</dbReference>
<gene>
    <name evidence="1" type="ORF">SAMN06265367_10230</name>
</gene>
<evidence type="ECO:0000313" key="1">
    <source>
        <dbReference type="EMBL" id="SMP11600.1"/>
    </source>
</evidence>
<dbReference type="PROSITE" id="PS51257">
    <property type="entry name" value="PROKAR_LIPOPROTEIN"/>
    <property type="match status" value="1"/>
</dbReference>
<proteinExistence type="predicted"/>